<dbReference type="NCBIfam" id="TIGR01814">
    <property type="entry name" value="kynureninase"/>
    <property type="match status" value="1"/>
</dbReference>
<dbReference type="InterPro" id="IPR010111">
    <property type="entry name" value="Kynureninase"/>
</dbReference>
<dbReference type="InterPro" id="IPR015422">
    <property type="entry name" value="PyrdxlP-dep_Trfase_small"/>
</dbReference>
<feature type="binding site" evidence="4">
    <location>
        <position position="259"/>
    </location>
    <ligand>
        <name>pyridoxal 5'-phosphate</name>
        <dbReference type="ChEBI" id="CHEBI:597326"/>
    </ligand>
</feature>
<comment type="subcellular location">
    <subcellularLocation>
        <location evidence="4 5">Cytoplasm</location>
    </subcellularLocation>
</comment>
<dbReference type="GO" id="GO:0019805">
    <property type="term" value="P:quinolinate biosynthetic process"/>
    <property type="evidence" value="ECO:0007669"/>
    <property type="project" value="UniProtKB-UniRule"/>
</dbReference>
<dbReference type="InterPro" id="IPR000192">
    <property type="entry name" value="Aminotrans_V_dom"/>
</dbReference>
<gene>
    <name evidence="4" type="primary">BNA5</name>
    <name evidence="7" type="ORF">BCR35DRAFT_354534</name>
</gene>
<feature type="modified residue" description="N6-(pyridoxal phosphate)lysine" evidence="4">
    <location>
        <position position="285"/>
    </location>
</feature>
<dbReference type="GO" id="GO:0043420">
    <property type="term" value="P:anthranilate metabolic process"/>
    <property type="evidence" value="ECO:0007669"/>
    <property type="project" value="UniProtKB-UniRule"/>
</dbReference>
<comment type="pathway">
    <text evidence="4 5">Amino-acid degradation; L-kynurenine degradation; L-alanine and anthranilate from L-kynurenine: step 1/1.</text>
</comment>
<keyword evidence="2 4" id="KW-0378">Hydrolase</keyword>
<dbReference type="EC" id="3.7.1.3" evidence="4 5"/>
<feature type="binding site" evidence="4">
    <location>
        <position position="148"/>
    </location>
    <ligand>
        <name>pyridoxal 5'-phosphate</name>
        <dbReference type="ChEBI" id="CHEBI:597326"/>
    </ligand>
</feature>
<comment type="cofactor">
    <cofactor evidence="4 5">
        <name>pyridoxal 5'-phosphate</name>
        <dbReference type="ChEBI" id="CHEBI:597326"/>
    </cofactor>
</comment>
<evidence type="ECO:0000256" key="3">
    <source>
        <dbReference type="ARBA" id="ARBA00022898"/>
    </source>
</evidence>
<dbReference type="STRING" id="106004.A0A1Y2EH12"/>
<feature type="domain" description="Aminotransferase class V" evidence="6">
    <location>
        <begin position="207"/>
        <end position="360"/>
    </location>
</feature>
<feature type="binding site" evidence="4">
    <location>
        <position position="262"/>
    </location>
    <ligand>
        <name>pyridoxal 5'-phosphate</name>
        <dbReference type="ChEBI" id="CHEBI:597326"/>
    </ligand>
</feature>
<keyword evidence="4 5" id="KW-0963">Cytoplasm</keyword>
<dbReference type="EMBL" id="MCGR01000055">
    <property type="protein sequence ID" value="ORY70604.1"/>
    <property type="molecule type" value="Genomic_DNA"/>
</dbReference>
<evidence type="ECO:0000256" key="2">
    <source>
        <dbReference type="ARBA" id="ARBA00022801"/>
    </source>
</evidence>
<evidence type="ECO:0000313" key="7">
    <source>
        <dbReference type="EMBL" id="ORY70604.1"/>
    </source>
</evidence>
<keyword evidence="3 4" id="KW-0663">Pyridoxal phosphate</keyword>
<proteinExistence type="inferred from homology"/>
<dbReference type="GO" id="GO:0030429">
    <property type="term" value="F:kynureninase activity"/>
    <property type="evidence" value="ECO:0007669"/>
    <property type="project" value="UniProtKB-UniRule"/>
</dbReference>
<feature type="binding site" evidence="4">
    <location>
        <position position="147"/>
    </location>
    <ligand>
        <name>pyridoxal 5'-phosphate</name>
        <dbReference type="ChEBI" id="CHEBI:597326"/>
    </ligand>
</feature>
<comment type="function">
    <text evidence="4 5">Catalyzes the cleavage of L-kynurenine (L-Kyn) and L-3-hydroxykynurenine (L-3OHKyn) into anthranilic acid (AA) and 3-hydroxyanthranilic acid (3-OHAA), respectively.</text>
</comment>
<dbReference type="FunFam" id="3.40.640.10:FF:000031">
    <property type="entry name" value="Kynureninase"/>
    <property type="match status" value="1"/>
</dbReference>
<dbReference type="PANTHER" id="PTHR14084">
    <property type="entry name" value="KYNURENINASE"/>
    <property type="match status" value="1"/>
</dbReference>
<dbReference type="InterPro" id="IPR015424">
    <property type="entry name" value="PyrdxlP-dep_Trfase"/>
</dbReference>
<feature type="binding site" evidence="4">
    <location>
        <begin position="175"/>
        <end position="178"/>
    </location>
    <ligand>
        <name>pyridoxal 5'-phosphate</name>
        <dbReference type="ChEBI" id="CHEBI:597326"/>
    </ligand>
</feature>
<dbReference type="PIRSF" id="PIRSF038800">
    <property type="entry name" value="KYNU"/>
    <property type="match status" value="1"/>
</dbReference>
<comment type="subunit">
    <text evidence="4 5">Homodimer.</text>
</comment>
<keyword evidence="1 4" id="KW-0662">Pyridine nucleotide biosynthesis</keyword>
<dbReference type="GO" id="GO:0097053">
    <property type="term" value="P:L-kynurenine catabolic process"/>
    <property type="evidence" value="ECO:0007669"/>
    <property type="project" value="UniProtKB-UniRule"/>
</dbReference>
<dbReference type="Proteomes" id="UP000193467">
    <property type="component" value="Unassembled WGS sequence"/>
</dbReference>
<dbReference type="PANTHER" id="PTHR14084:SF0">
    <property type="entry name" value="KYNURENINASE"/>
    <property type="match status" value="1"/>
</dbReference>
<feature type="binding site" evidence="4">
    <location>
        <position position="284"/>
    </location>
    <ligand>
        <name>pyridoxal 5'-phosphate</name>
        <dbReference type="ChEBI" id="CHEBI:597326"/>
    </ligand>
</feature>
<dbReference type="GO" id="GO:0019441">
    <property type="term" value="P:L-tryptophan catabolic process to kynurenine"/>
    <property type="evidence" value="ECO:0007669"/>
    <property type="project" value="TreeGrafter"/>
</dbReference>
<evidence type="ECO:0000259" key="6">
    <source>
        <dbReference type="Pfam" id="PF00266"/>
    </source>
</evidence>
<comment type="catalytic activity">
    <reaction evidence="5">
        <text>3-hydroxy-L-kynurenine + H2O = 3-hydroxyanthranilate + L-alanine + H(+)</text>
        <dbReference type="Rhea" id="RHEA:25143"/>
        <dbReference type="ChEBI" id="CHEBI:15377"/>
        <dbReference type="ChEBI" id="CHEBI:15378"/>
        <dbReference type="ChEBI" id="CHEBI:36559"/>
        <dbReference type="ChEBI" id="CHEBI:57972"/>
        <dbReference type="ChEBI" id="CHEBI:58125"/>
        <dbReference type="EC" id="3.7.1.3"/>
    </reaction>
</comment>
<dbReference type="Pfam" id="PF00266">
    <property type="entry name" value="Aminotran_5"/>
    <property type="match status" value="1"/>
</dbReference>
<feature type="binding site" evidence="4">
    <location>
        <position position="312"/>
    </location>
    <ligand>
        <name>pyridoxal 5'-phosphate</name>
        <dbReference type="ChEBI" id="CHEBI:597326"/>
    </ligand>
</feature>
<dbReference type="SUPFAM" id="SSF53383">
    <property type="entry name" value="PLP-dependent transferases"/>
    <property type="match status" value="1"/>
</dbReference>
<dbReference type="AlphaFoldDB" id="A0A1Y2EH12"/>
<dbReference type="UniPathway" id="UPA00253">
    <property type="reaction ID" value="UER00329"/>
</dbReference>
<comment type="caution">
    <text evidence="7">The sequence shown here is derived from an EMBL/GenBank/DDBJ whole genome shotgun (WGS) entry which is preliminary data.</text>
</comment>
<dbReference type="OrthoDB" id="5978656at2759"/>
<evidence type="ECO:0000256" key="5">
    <source>
        <dbReference type="PIRNR" id="PIRNR038800"/>
    </source>
</evidence>
<comment type="caution">
    <text evidence="4">Lacks conserved residue(s) required for the propagation of feature annotation.</text>
</comment>
<dbReference type="HAMAP" id="MF_01970">
    <property type="entry name" value="Kynureninase"/>
    <property type="match status" value="1"/>
</dbReference>
<organism evidence="7 8">
    <name type="scientific">Leucosporidium creatinivorum</name>
    <dbReference type="NCBI Taxonomy" id="106004"/>
    <lineage>
        <taxon>Eukaryota</taxon>
        <taxon>Fungi</taxon>
        <taxon>Dikarya</taxon>
        <taxon>Basidiomycota</taxon>
        <taxon>Pucciniomycotina</taxon>
        <taxon>Microbotryomycetes</taxon>
        <taxon>Leucosporidiales</taxon>
        <taxon>Leucosporidium</taxon>
    </lineage>
</organism>
<keyword evidence="8" id="KW-1185">Reference proteome</keyword>
<evidence type="ECO:0000313" key="8">
    <source>
        <dbReference type="Proteomes" id="UP000193467"/>
    </source>
</evidence>
<comment type="catalytic activity">
    <reaction evidence="4 5">
        <text>L-kynurenine + H2O = anthranilate + L-alanine + H(+)</text>
        <dbReference type="Rhea" id="RHEA:16813"/>
        <dbReference type="ChEBI" id="CHEBI:15377"/>
        <dbReference type="ChEBI" id="CHEBI:15378"/>
        <dbReference type="ChEBI" id="CHEBI:16567"/>
        <dbReference type="ChEBI" id="CHEBI:57959"/>
        <dbReference type="ChEBI" id="CHEBI:57972"/>
        <dbReference type="EC" id="3.7.1.3"/>
    </reaction>
</comment>
<dbReference type="GO" id="GO:0030170">
    <property type="term" value="F:pyridoxal phosphate binding"/>
    <property type="evidence" value="ECO:0007669"/>
    <property type="project" value="UniProtKB-UniRule"/>
</dbReference>
<dbReference type="InParanoid" id="A0A1Y2EH12"/>
<dbReference type="InterPro" id="IPR015421">
    <property type="entry name" value="PyrdxlP-dep_Trfase_major"/>
</dbReference>
<sequence>MSRDQIHVSADKRLARRFASSGAKSLVDETFAQYLDQADQLARFRDEFALPTKEAVWPELYAKYHGDVTLEEQQPAVYLAGNSLGLMPKTTPALLQQELEVWSKYGVLGHMQHTYQRPWVRIDEHVTKALSKIVGANRTEVACMGSLTSNLHTLFTSFYKPTPRRHKIMFEGKAFPSDQYAFASQAALHDYPASSLLRVEPRLGEYTIRTDDILKIIEEEGESIAVICFGAVQYYSGEFFDLEAITKAGHAKGCLVAFDLAHAVGNVPLSLHDWGVDFACWCSYKYLNSGPGGIAGIYVHERWADKHRLQGWWGHNVETRFAMSSTFDPIPGAGGWQFSNPSVLDVVALMSSLEIFKKAGRIAPAKLGGGQQTPSELPILGALREKSVEMTLFLETLLKASRYYLPINKLSKGPSDAASFTIITPADPERRGAQLSLLFEPVEAMVPIFERLREGGVLGDERRPGVIRFAPVPMYNTFGDCWKAAQVLEKALKEYPAWLKERNEELAVQAAAKQRRAEKKVVGGRTELEDGVRRS</sequence>
<evidence type="ECO:0000256" key="1">
    <source>
        <dbReference type="ARBA" id="ARBA00022642"/>
    </source>
</evidence>
<dbReference type="Gene3D" id="3.40.640.10">
    <property type="entry name" value="Type I PLP-dependent aspartate aminotransferase-like (Major domain)"/>
    <property type="match status" value="1"/>
</dbReference>
<protein>
    <recommendedName>
        <fullName evidence="4 5">Kynureninase</fullName>
        <ecNumber evidence="4 5">3.7.1.3</ecNumber>
    </recommendedName>
    <alternativeName>
        <fullName evidence="4">Biosynthesis of nicotinic acid protein 5</fullName>
    </alternativeName>
    <alternativeName>
        <fullName evidence="4">L-kynurenine hydrolase</fullName>
    </alternativeName>
</protein>
<accession>A0A1Y2EH12</accession>
<dbReference type="Pfam" id="PF22580">
    <property type="entry name" value="KYNU_C"/>
    <property type="match status" value="1"/>
</dbReference>
<comment type="pathway">
    <text evidence="4 5">Cofactor biosynthesis; NAD(+) biosynthesis; quinolinate from L-kynurenine: step 2/3.</text>
</comment>
<name>A0A1Y2EH12_9BASI</name>
<feature type="binding site" evidence="4">
    <location>
        <position position="340"/>
    </location>
    <ligand>
        <name>pyridoxal 5'-phosphate</name>
        <dbReference type="ChEBI" id="CHEBI:597326"/>
    </ligand>
</feature>
<dbReference type="GO" id="GO:0034354">
    <property type="term" value="P:'de novo' NAD+ biosynthetic process from L-tryptophan"/>
    <property type="evidence" value="ECO:0007669"/>
    <property type="project" value="UniProtKB-UniRule"/>
</dbReference>
<evidence type="ECO:0000256" key="4">
    <source>
        <dbReference type="HAMAP-Rule" id="MF_03017"/>
    </source>
</evidence>
<dbReference type="Gene3D" id="3.90.1150.10">
    <property type="entry name" value="Aspartate Aminotransferase, domain 1"/>
    <property type="match status" value="1"/>
</dbReference>
<dbReference type="GO" id="GO:0005737">
    <property type="term" value="C:cytoplasm"/>
    <property type="evidence" value="ECO:0007669"/>
    <property type="project" value="UniProtKB-SubCell"/>
</dbReference>
<reference evidence="7 8" key="1">
    <citation type="submission" date="2016-07" db="EMBL/GenBank/DDBJ databases">
        <title>Pervasive Adenine N6-methylation of Active Genes in Fungi.</title>
        <authorList>
            <consortium name="DOE Joint Genome Institute"/>
            <person name="Mondo S.J."/>
            <person name="Dannebaum R.O."/>
            <person name="Kuo R.C."/>
            <person name="Labutti K."/>
            <person name="Haridas S."/>
            <person name="Kuo A."/>
            <person name="Salamov A."/>
            <person name="Ahrendt S.R."/>
            <person name="Lipzen A."/>
            <person name="Sullivan W."/>
            <person name="Andreopoulos W.B."/>
            <person name="Clum A."/>
            <person name="Lindquist E."/>
            <person name="Daum C."/>
            <person name="Ramamoorthy G.K."/>
            <person name="Gryganskyi A."/>
            <person name="Culley D."/>
            <person name="Magnuson J.K."/>
            <person name="James T.Y."/>
            <person name="O'Malley M.A."/>
            <person name="Stajich J.E."/>
            <person name="Spatafora J.W."/>
            <person name="Visel A."/>
            <person name="Grigoriev I.V."/>
        </authorList>
    </citation>
    <scope>NUCLEOTIDE SEQUENCE [LARGE SCALE GENOMIC DNA]</scope>
    <source>
        <strain evidence="7 8">62-1032</strain>
    </source>
</reference>
<dbReference type="UniPathway" id="UPA00334">
    <property type="reaction ID" value="UER00455"/>
</dbReference>
<comment type="similarity">
    <text evidence="4 5">Belongs to the kynureninase family.</text>
</comment>